<dbReference type="SMART" id="SM00342">
    <property type="entry name" value="HTH_ARAC"/>
    <property type="match status" value="1"/>
</dbReference>
<dbReference type="GO" id="GO:0043565">
    <property type="term" value="F:sequence-specific DNA binding"/>
    <property type="evidence" value="ECO:0007669"/>
    <property type="project" value="InterPro"/>
</dbReference>
<dbReference type="PANTHER" id="PTHR46796">
    <property type="entry name" value="HTH-TYPE TRANSCRIPTIONAL ACTIVATOR RHAS-RELATED"/>
    <property type="match status" value="1"/>
</dbReference>
<dbReference type="RefSeq" id="WP_184082759.1">
    <property type="nucleotide sequence ID" value="NZ_JACHIJ010000001.1"/>
</dbReference>
<dbReference type="InterPro" id="IPR050204">
    <property type="entry name" value="AraC_XylS_family_regulators"/>
</dbReference>
<reference evidence="5 6" key="1">
    <citation type="submission" date="2020-08" db="EMBL/GenBank/DDBJ databases">
        <title>Genomic Encyclopedia of Type Strains, Phase IV (KMG-IV): sequencing the most valuable type-strain genomes for metagenomic binning, comparative biology and taxonomic classification.</title>
        <authorList>
            <person name="Goeker M."/>
        </authorList>
    </citation>
    <scope>NUCLEOTIDE SEQUENCE [LARGE SCALE GENOMIC DNA]</scope>
    <source>
        <strain evidence="5 6">DSM 17498</strain>
    </source>
</reference>
<evidence type="ECO:0000256" key="1">
    <source>
        <dbReference type="ARBA" id="ARBA00023015"/>
    </source>
</evidence>
<dbReference type="Gene3D" id="1.10.10.60">
    <property type="entry name" value="Homeodomain-like"/>
    <property type="match status" value="1"/>
</dbReference>
<dbReference type="AlphaFoldDB" id="A0A840MXN8"/>
<evidence type="ECO:0000313" key="5">
    <source>
        <dbReference type="EMBL" id="MBB5050421.1"/>
    </source>
</evidence>
<dbReference type="EMBL" id="JACHIJ010000001">
    <property type="protein sequence ID" value="MBB5050421.1"/>
    <property type="molecule type" value="Genomic_DNA"/>
</dbReference>
<evidence type="ECO:0000313" key="6">
    <source>
        <dbReference type="Proteomes" id="UP000521227"/>
    </source>
</evidence>
<name>A0A840MXN8_9BRAD</name>
<keyword evidence="2" id="KW-0238">DNA-binding</keyword>
<keyword evidence="3" id="KW-0804">Transcription</keyword>
<comment type="caution">
    <text evidence="5">The sequence shown here is derived from an EMBL/GenBank/DDBJ whole genome shotgun (WGS) entry which is preliminary data.</text>
</comment>
<dbReference type="PROSITE" id="PS01124">
    <property type="entry name" value="HTH_ARAC_FAMILY_2"/>
    <property type="match status" value="1"/>
</dbReference>
<dbReference type="Pfam" id="PF12833">
    <property type="entry name" value="HTH_18"/>
    <property type="match status" value="1"/>
</dbReference>
<evidence type="ECO:0000256" key="3">
    <source>
        <dbReference type="ARBA" id="ARBA00023163"/>
    </source>
</evidence>
<evidence type="ECO:0000259" key="4">
    <source>
        <dbReference type="PROSITE" id="PS01124"/>
    </source>
</evidence>
<proteinExistence type="predicted"/>
<accession>A0A840MXN8</accession>
<dbReference type="InterPro" id="IPR018060">
    <property type="entry name" value="HTH_AraC"/>
</dbReference>
<sequence>MSEGFSVTAARVDDFEGFREAVHGSHVDVMQLERGKLHGSLTHVGIGNFSLSIGSFSAGIRTQRTSKEQKLIVGMLLGSTNRVTHWSYDMQPGDVLVIPPSIDHDGRLFGASSYAAIRLDLTDVASIFGGETDLADPATWTAKNHYKANPSIGSVAIHRLRKIVSSLADPNIDLSEQSADFWRRSITDAMMATVMHSLPSDNSGLPLSAIRLVRNVEHYVDTVGVRPVHISEICAEFGVSRRSLHRAFDEVLGMGPVTFLRYKRLCWIHSVLRESDPAQTTVAEVALQHGFIELGRFAHYYHMLFGEHPSETLRSHSGGFTISRAATERNSIARLSG</sequence>
<feature type="domain" description="HTH araC/xylS-type" evidence="4">
    <location>
        <begin position="214"/>
        <end position="315"/>
    </location>
</feature>
<protein>
    <submittedName>
        <fullName evidence="5">AraC family ethanolamine operon transcriptional activator</fullName>
    </submittedName>
</protein>
<gene>
    <name evidence="5" type="ORF">HNQ36_000369</name>
</gene>
<dbReference type="GO" id="GO:0003700">
    <property type="term" value="F:DNA-binding transcription factor activity"/>
    <property type="evidence" value="ECO:0007669"/>
    <property type="project" value="InterPro"/>
</dbReference>
<organism evidence="5 6">
    <name type="scientific">Afipia massiliensis</name>
    <dbReference type="NCBI Taxonomy" id="211460"/>
    <lineage>
        <taxon>Bacteria</taxon>
        <taxon>Pseudomonadati</taxon>
        <taxon>Pseudomonadota</taxon>
        <taxon>Alphaproteobacteria</taxon>
        <taxon>Hyphomicrobiales</taxon>
        <taxon>Nitrobacteraceae</taxon>
        <taxon>Afipia</taxon>
    </lineage>
</organism>
<keyword evidence="1" id="KW-0805">Transcription regulation</keyword>
<evidence type="ECO:0000256" key="2">
    <source>
        <dbReference type="ARBA" id="ARBA00023125"/>
    </source>
</evidence>
<dbReference type="Proteomes" id="UP000521227">
    <property type="component" value="Unassembled WGS sequence"/>
</dbReference>